<reference evidence="2 3" key="1">
    <citation type="submission" date="2021-06" db="EMBL/GenBank/DDBJ databases">
        <title>Faecalicatena sp. nov. isolated from porcine feces.</title>
        <authorList>
            <person name="Oh B.S."/>
            <person name="Lee J.H."/>
        </authorList>
    </citation>
    <scope>NUCLEOTIDE SEQUENCE [LARGE SCALE GENOMIC DNA]</scope>
    <source>
        <strain evidence="2 3">AGMB00832</strain>
    </source>
</reference>
<dbReference type="RefSeq" id="WP_216240508.1">
    <property type="nucleotide sequence ID" value="NZ_JABACJ020000004.1"/>
</dbReference>
<evidence type="ECO:0000256" key="1">
    <source>
        <dbReference type="SAM" id="Phobius"/>
    </source>
</evidence>
<gene>
    <name evidence="2" type="ORF">HGO97_006580</name>
</gene>
<feature type="transmembrane region" description="Helical" evidence="1">
    <location>
        <begin position="12"/>
        <end position="34"/>
    </location>
</feature>
<evidence type="ECO:0000313" key="2">
    <source>
        <dbReference type="EMBL" id="MBU3875477.1"/>
    </source>
</evidence>
<sequence length="152" mass="17046">MIAKNNEEKRNQIWRTVMAVSTVLIIIIAAFFVVKLFTSNPLEGTWNHQDSSLVMTVKGNGTAVVEWPEELDGIDVPVEMKYSIDKDAKIFTLNVSDEAVKKAAEASDKAVTAEEVYSSVSALEASYDYSIEQKELTLTEREYGNQMVFDKK</sequence>
<keyword evidence="1" id="KW-0812">Transmembrane</keyword>
<accession>A0ABS6D1K9</accession>
<evidence type="ECO:0000313" key="3">
    <source>
        <dbReference type="Proteomes" id="UP000723714"/>
    </source>
</evidence>
<keyword evidence="3" id="KW-1185">Reference proteome</keyword>
<dbReference type="EMBL" id="JABACJ020000004">
    <property type="protein sequence ID" value="MBU3875477.1"/>
    <property type="molecule type" value="Genomic_DNA"/>
</dbReference>
<keyword evidence="1" id="KW-0472">Membrane</keyword>
<organism evidence="2 3">
    <name type="scientific">Faecalicatena faecalis</name>
    <dbReference type="NCBI Taxonomy" id="2726362"/>
    <lineage>
        <taxon>Bacteria</taxon>
        <taxon>Bacillati</taxon>
        <taxon>Bacillota</taxon>
        <taxon>Clostridia</taxon>
        <taxon>Lachnospirales</taxon>
        <taxon>Lachnospiraceae</taxon>
        <taxon>Faecalicatena</taxon>
    </lineage>
</organism>
<comment type="caution">
    <text evidence="2">The sequence shown here is derived from an EMBL/GenBank/DDBJ whole genome shotgun (WGS) entry which is preliminary data.</text>
</comment>
<dbReference type="Proteomes" id="UP000723714">
    <property type="component" value="Unassembled WGS sequence"/>
</dbReference>
<keyword evidence="1" id="KW-1133">Transmembrane helix</keyword>
<name>A0ABS6D1K9_9FIRM</name>
<protein>
    <submittedName>
        <fullName evidence="2">Uncharacterized protein</fullName>
    </submittedName>
</protein>
<proteinExistence type="predicted"/>